<reference evidence="8 9" key="1">
    <citation type="submission" date="2020-10" db="EMBL/GenBank/DDBJ databases">
        <title>Phylogeny of dyella-like bacteria.</title>
        <authorList>
            <person name="Fu J."/>
        </authorList>
    </citation>
    <scope>NUCLEOTIDE SEQUENCE [LARGE SCALE GENOMIC DNA]</scope>
    <source>
        <strain evidence="8 9">KACC 19113</strain>
    </source>
</reference>
<keyword evidence="5 7" id="KW-1133">Transmembrane helix</keyword>
<gene>
    <name evidence="8" type="ORF">ISP25_17400</name>
</gene>
<dbReference type="HAMAP" id="MF_00672">
    <property type="entry name" value="UPF0761"/>
    <property type="match status" value="1"/>
</dbReference>
<dbReference type="EMBL" id="JADIKK010000008">
    <property type="protein sequence ID" value="MFK2878850.1"/>
    <property type="molecule type" value="Genomic_DNA"/>
</dbReference>
<dbReference type="NCBIfam" id="TIGR00765">
    <property type="entry name" value="yihY_not_rbn"/>
    <property type="match status" value="1"/>
</dbReference>
<proteinExistence type="inferred from homology"/>
<dbReference type="Pfam" id="PF03631">
    <property type="entry name" value="Virul_fac_BrkB"/>
    <property type="match status" value="1"/>
</dbReference>
<feature type="transmembrane region" description="Helical" evidence="7">
    <location>
        <begin position="197"/>
        <end position="214"/>
    </location>
</feature>
<keyword evidence="2 7" id="KW-1003">Cell membrane</keyword>
<evidence type="ECO:0000256" key="2">
    <source>
        <dbReference type="ARBA" id="ARBA00022475"/>
    </source>
</evidence>
<dbReference type="PANTHER" id="PTHR30213">
    <property type="entry name" value="INNER MEMBRANE PROTEIN YHJD"/>
    <property type="match status" value="1"/>
</dbReference>
<dbReference type="InterPro" id="IPR017039">
    <property type="entry name" value="Virul_fac_BrkB"/>
</dbReference>
<keyword evidence="9" id="KW-1185">Reference proteome</keyword>
<evidence type="ECO:0000256" key="3">
    <source>
        <dbReference type="ARBA" id="ARBA00022519"/>
    </source>
</evidence>
<feature type="transmembrane region" description="Helical" evidence="7">
    <location>
        <begin position="95"/>
        <end position="114"/>
    </location>
</feature>
<evidence type="ECO:0000313" key="8">
    <source>
        <dbReference type="EMBL" id="MFK2878850.1"/>
    </source>
</evidence>
<comment type="caution">
    <text evidence="8">The sequence shown here is derived from an EMBL/GenBank/DDBJ whole genome shotgun (WGS) entry which is preliminary data.</text>
</comment>
<evidence type="ECO:0000256" key="4">
    <source>
        <dbReference type="ARBA" id="ARBA00022692"/>
    </source>
</evidence>
<feature type="transmembrane region" description="Helical" evidence="7">
    <location>
        <begin position="135"/>
        <end position="158"/>
    </location>
</feature>
<feature type="transmembrane region" description="Helical" evidence="7">
    <location>
        <begin position="226"/>
        <end position="246"/>
    </location>
</feature>
<keyword evidence="4 7" id="KW-0812">Transmembrane</keyword>
<protein>
    <recommendedName>
        <fullName evidence="7">UPF0761 membrane protein ISP25_17400</fullName>
    </recommendedName>
</protein>
<comment type="similarity">
    <text evidence="7">Belongs to the UPF0761 family.</text>
</comment>
<evidence type="ECO:0000256" key="1">
    <source>
        <dbReference type="ARBA" id="ARBA00004651"/>
    </source>
</evidence>
<feature type="transmembrane region" description="Helical" evidence="7">
    <location>
        <begin position="38"/>
        <end position="59"/>
    </location>
</feature>
<accession>A0ABW8JBD7</accession>
<keyword evidence="3" id="KW-0997">Cell inner membrane</keyword>
<organism evidence="8 9">
    <name type="scientific">Rhodanobacter hydrolyticus</name>
    <dbReference type="NCBI Taxonomy" id="2250595"/>
    <lineage>
        <taxon>Bacteria</taxon>
        <taxon>Pseudomonadati</taxon>
        <taxon>Pseudomonadota</taxon>
        <taxon>Gammaproteobacteria</taxon>
        <taxon>Lysobacterales</taxon>
        <taxon>Rhodanobacteraceae</taxon>
        <taxon>Rhodanobacter</taxon>
    </lineage>
</organism>
<dbReference type="Proteomes" id="UP001620339">
    <property type="component" value="Unassembled WGS sequence"/>
</dbReference>
<dbReference type="PANTHER" id="PTHR30213:SF0">
    <property type="entry name" value="UPF0761 MEMBRANE PROTEIN YIHY"/>
    <property type="match status" value="1"/>
</dbReference>
<comment type="subcellular location">
    <subcellularLocation>
        <location evidence="1 7">Cell membrane</location>
        <topology evidence="1 7">Multi-pass membrane protein</topology>
    </subcellularLocation>
</comment>
<dbReference type="RefSeq" id="WP_404615727.1">
    <property type="nucleotide sequence ID" value="NZ_JADIKK010000008.1"/>
</dbReference>
<evidence type="ECO:0000313" key="9">
    <source>
        <dbReference type="Proteomes" id="UP001620339"/>
    </source>
</evidence>
<name>A0ABW8JBD7_9GAMM</name>
<evidence type="ECO:0000256" key="6">
    <source>
        <dbReference type="ARBA" id="ARBA00023136"/>
    </source>
</evidence>
<feature type="transmembrane region" description="Helical" evidence="7">
    <location>
        <begin position="266"/>
        <end position="290"/>
    </location>
</feature>
<evidence type="ECO:0000256" key="5">
    <source>
        <dbReference type="ARBA" id="ARBA00022989"/>
    </source>
</evidence>
<evidence type="ECO:0000256" key="7">
    <source>
        <dbReference type="HAMAP-Rule" id="MF_00672"/>
    </source>
</evidence>
<dbReference type="InterPro" id="IPR023679">
    <property type="entry name" value="UPF0761_bac"/>
</dbReference>
<keyword evidence="6 7" id="KW-0472">Membrane</keyword>
<sequence>MQLRFDRDRTHSFGHFLWQRFVDDKCFETAGALSYTTLVSLVPLMVAALAMFAAFPVFAQSRDLLLDFVFRNFVPAAGHHIQDALQSFAGNASQLTGISILMMLFSAISMMVSIEDRLNRIWRVQRPRRWAARLLLYWAALTLGPVLVGGGIAASSYLSAQPLLQGTATVAASSVPLRQGAAAVAASPGLGTHALRVVPFVATFVSLWLMYVLVPNRRVSRRDATVGALVAAILFEFARWGFRLFVHGAHTYQQIYGKALAAIPIFLVWIYLSWIIVILGASIAASISAYEYEPPAERLPEGAEFLGLMVVLKHFVDAQRRGESVDPASICASEPRLRAASAAVYVDDLLRAGLVQRNESGGWLLSRSLDSADLLRVYLHTRYRLPLQPTQEATALNLPLPPELLAMLDELATAMRSTLGTPLLQVFPAALAAPEESSP</sequence>